<gene>
    <name evidence="1" type="ORF">ACJRO7_026917</name>
</gene>
<keyword evidence="2" id="KW-1185">Reference proteome</keyword>
<protein>
    <submittedName>
        <fullName evidence="1">Uncharacterized protein</fullName>
    </submittedName>
</protein>
<dbReference type="EMBL" id="JBJKBG010000007">
    <property type="protein sequence ID" value="KAL3729844.1"/>
    <property type="molecule type" value="Genomic_DNA"/>
</dbReference>
<dbReference type="AlphaFoldDB" id="A0ABD3JPS7"/>
<proteinExistence type="predicted"/>
<dbReference type="Proteomes" id="UP001634007">
    <property type="component" value="Unassembled WGS sequence"/>
</dbReference>
<evidence type="ECO:0000313" key="2">
    <source>
        <dbReference type="Proteomes" id="UP001634007"/>
    </source>
</evidence>
<comment type="caution">
    <text evidence="1">The sequence shown here is derived from an EMBL/GenBank/DDBJ whole genome shotgun (WGS) entry which is preliminary data.</text>
</comment>
<sequence length="176" mass="19076">MGGRMGVGGGLGGGEDRCRVGLGGVVGGLWSGERAGVWRARWRRRRGRDILRSHLDCTNFPPSLSSRLRPICIRNPPPSSSSSSVVERSSFPHSPLCEFLFSSILHPPSRQAIVLPFFSLIGDRLWVKTIPIDSFPVISDGGTYAHGPVEEGGIGFLRRESGVRLWGVQLDARAAT</sequence>
<evidence type="ECO:0000313" key="1">
    <source>
        <dbReference type="EMBL" id="KAL3729844.1"/>
    </source>
</evidence>
<organism evidence="1 2">
    <name type="scientific">Eucalyptus globulus</name>
    <name type="common">Tasmanian blue gum</name>
    <dbReference type="NCBI Taxonomy" id="34317"/>
    <lineage>
        <taxon>Eukaryota</taxon>
        <taxon>Viridiplantae</taxon>
        <taxon>Streptophyta</taxon>
        <taxon>Embryophyta</taxon>
        <taxon>Tracheophyta</taxon>
        <taxon>Spermatophyta</taxon>
        <taxon>Magnoliopsida</taxon>
        <taxon>eudicotyledons</taxon>
        <taxon>Gunneridae</taxon>
        <taxon>Pentapetalae</taxon>
        <taxon>rosids</taxon>
        <taxon>malvids</taxon>
        <taxon>Myrtales</taxon>
        <taxon>Myrtaceae</taxon>
        <taxon>Myrtoideae</taxon>
        <taxon>Eucalypteae</taxon>
        <taxon>Eucalyptus</taxon>
    </lineage>
</organism>
<name>A0ABD3JPS7_EUCGL</name>
<accession>A0ABD3JPS7</accession>
<reference evidence="1 2" key="1">
    <citation type="submission" date="2024-11" db="EMBL/GenBank/DDBJ databases">
        <title>Chromosome-level genome assembly of Eucalyptus globulus Labill. provides insights into its genome evolution.</title>
        <authorList>
            <person name="Li X."/>
        </authorList>
    </citation>
    <scope>NUCLEOTIDE SEQUENCE [LARGE SCALE GENOMIC DNA]</scope>
    <source>
        <strain evidence="1">CL2024</strain>
        <tissue evidence="1">Fresh tender leaves</tissue>
    </source>
</reference>